<sequence>MSTSDNPKKPNLSEAEIDEIVIAEADDDSAWEAPIQVSQKQPNSVQIPSELAARVAFVANLHSEEVQDWITRIIKERIELEESAFSAIKRELVTKKVG</sequence>
<keyword evidence="2" id="KW-1185">Reference proteome</keyword>
<gene>
    <name evidence="1" type="ORF">ACE1CC_27000</name>
</gene>
<accession>A0ABV4XCU2</accession>
<evidence type="ECO:0000313" key="2">
    <source>
        <dbReference type="Proteomes" id="UP001576774"/>
    </source>
</evidence>
<organism evidence="1 2">
    <name type="scientific">Floridaenema aerugineum BLCC-F46</name>
    <dbReference type="NCBI Taxonomy" id="3153654"/>
    <lineage>
        <taxon>Bacteria</taxon>
        <taxon>Bacillati</taxon>
        <taxon>Cyanobacteriota</taxon>
        <taxon>Cyanophyceae</taxon>
        <taxon>Oscillatoriophycideae</taxon>
        <taxon>Aerosakkonematales</taxon>
        <taxon>Aerosakkonemataceae</taxon>
        <taxon>Floridanema</taxon>
        <taxon>Floridanema aerugineum</taxon>
    </lineage>
</organism>
<reference evidence="1 2" key="1">
    <citation type="submission" date="2024-09" db="EMBL/GenBank/DDBJ databases">
        <title>Floridaenema gen nov. (Aerosakkonemataceae, Aerosakkonematales ord. nov., Cyanobacteria) from benthic tropical and subtropical fresh waters, with the description of four new species.</title>
        <authorList>
            <person name="Moretto J.A."/>
            <person name="Berthold D.E."/>
            <person name="Lefler F.W."/>
            <person name="Huang I.-S."/>
            <person name="Laughinghouse H. IV."/>
        </authorList>
    </citation>
    <scope>NUCLEOTIDE SEQUENCE [LARGE SCALE GENOMIC DNA]</scope>
    <source>
        <strain evidence="1 2">BLCC-F46</strain>
    </source>
</reference>
<name>A0ABV4XCU2_9CYAN</name>
<dbReference type="Proteomes" id="UP001576774">
    <property type="component" value="Unassembled WGS sequence"/>
</dbReference>
<protein>
    <submittedName>
        <fullName evidence="1">Uncharacterized protein</fullName>
    </submittedName>
</protein>
<dbReference type="EMBL" id="JBHFNQ010000204">
    <property type="protein sequence ID" value="MFB2880514.1"/>
    <property type="molecule type" value="Genomic_DNA"/>
</dbReference>
<proteinExistence type="predicted"/>
<evidence type="ECO:0000313" key="1">
    <source>
        <dbReference type="EMBL" id="MFB2880514.1"/>
    </source>
</evidence>
<comment type="caution">
    <text evidence="1">The sequence shown here is derived from an EMBL/GenBank/DDBJ whole genome shotgun (WGS) entry which is preliminary data.</text>
</comment>
<dbReference type="RefSeq" id="WP_413273527.1">
    <property type="nucleotide sequence ID" value="NZ_JBHFNQ010000204.1"/>
</dbReference>